<organism evidence="2 3">
    <name type="scientific">Pleurodeles waltl</name>
    <name type="common">Iberian ribbed newt</name>
    <dbReference type="NCBI Taxonomy" id="8319"/>
    <lineage>
        <taxon>Eukaryota</taxon>
        <taxon>Metazoa</taxon>
        <taxon>Chordata</taxon>
        <taxon>Craniata</taxon>
        <taxon>Vertebrata</taxon>
        <taxon>Euteleostomi</taxon>
        <taxon>Amphibia</taxon>
        <taxon>Batrachia</taxon>
        <taxon>Caudata</taxon>
        <taxon>Salamandroidea</taxon>
        <taxon>Salamandridae</taxon>
        <taxon>Pleurodelinae</taxon>
        <taxon>Pleurodeles</taxon>
    </lineage>
</organism>
<comment type="caution">
    <text evidence="2">The sequence shown here is derived from an EMBL/GenBank/DDBJ whole genome shotgun (WGS) entry which is preliminary data.</text>
</comment>
<protein>
    <submittedName>
        <fullName evidence="2">Uncharacterized protein</fullName>
    </submittedName>
</protein>
<dbReference type="EMBL" id="JANPWB010000009">
    <property type="protein sequence ID" value="KAJ1158086.1"/>
    <property type="molecule type" value="Genomic_DNA"/>
</dbReference>
<evidence type="ECO:0000313" key="2">
    <source>
        <dbReference type="EMBL" id="KAJ1158086.1"/>
    </source>
</evidence>
<sequence length="169" mass="17967">MSMNRTADALADDLQPTKAEWGPPDELDTTPNAITAMYGSLETNIDAVANSGGLLREDQIKLAKRATQNEVFEVQLTRVDPCGMQAWAFLKAAESRAMAYGVFLVLSQCQSHPGLGCVLLENSGQRSIRLVAMSSLGTVLLTVATLGLGDRCATVVPSVLFTWAPGVPA</sequence>
<feature type="region of interest" description="Disordered" evidence="1">
    <location>
        <begin position="1"/>
        <end position="29"/>
    </location>
</feature>
<accession>A0AAV7RZZ6</accession>
<gene>
    <name evidence="2" type="ORF">NDU88_010780</name>
</gene>
<name>A0AAV7RZZ6_PLEWA</name>
<dbReference type="AlphaFoldDB" id="A0AAV7RZZ6"/>
<evidence type="ECO:0000256" key="1">
    <source>
        <dbReference type="SAM" id="MobiDB-lite"/>
    </source>
</evidence>
<reference evidence="2" key="1">
    <citation type="journal article" date="2022" name="bioRxiv">
        <title>Sequencing and chromosome-scale assembly of the giantPleurodeles waltlgenome.</title>
        <authorList>
            <person name="Brown T."/>
            <person name="Elewa A."/>
            <person name="Iarovenko S."/>
            <person name="Subramanian E."/>
            <person name="Araus A.J."/>
            <person name="Petzold A."/>
            <person name="Susuki M."/>
            <person name="Suzuki K.-i.T."/>
            <person name="Hayashi T."/>
            <person name="Toyoda A."/>
            <person name="Oliveira C."/>
            <person name="Osipova E."/>
            <person name="Leigh N.D."/>
            <person name="Simon A."/>
            <person name="Yun M.H."/>
        </authorList>
    </citation>
    <scope>NUCLEOTIDE SEQUENCE</scope>
    <source>
        <strain evidence="2">20211129_DDA</strain>
        <tissue evidence="2">Liver</tissue>
    </source>
</reference>
<dbReference type="Proteomes" id="UP001066276">
    <property type="component" value="Chromosome 5"/>
</dbReference>
<evidence type="ECO:0000313" key="3">
    <source>
        <dbReference type="Proteomes" id="UP001066276"/>
    </source>
</evidence>
<proteinExistence type="predicted"/>
<keyword evidence="3" id="KW-1185">Reference proteome</keyword>